<dbReference type="InterPro" id="IPR019080">
    <property type="entry name" value="YqaJ_viral_recombinase"/>
</dbReference>
<dbReference type="Gene3D" id="3.90.320.10">
    <property type="match status" value="1"/>
</dbReference>
<organism evidence="2 3">
    <name type="scientific">Methylobacterium organophilum</name>
    <dbReference type="NCBI Taxonomy" id="410"/>
    <lineage>
        <taxon>Bacteria</taxon>
        <taxon>Pseudomonadati</taxon>
        <taxon>Pseudomonadota</taxon>
        <taxon>Alphaproteobacteria</taxon>
        <taxon>Hyphomicrobiales</taxon>
        <taxon>Methylobacteriaceae</taxon>
        <taxon>Methylobacterium</taxon>
    </lineage>
</organism>
<dbReference type="CDD" id="cd22343">
    <property type="entry name" value="PDDEXK_lambda_exonuclease-like"/>
    <property type="match status" value="1"/>
</dbReference>
<reference evidence="2" key="2">
    <citation type="submission" date="2021-08" db="EMBL/GenBank/DDBJ databases">
        <authorList>
            <person name="Tani A."/>
            <person name="Ola A."/>
            <person name="Ogura Y."/>
            <person name="Katsura K."/>
            <person name="Hayashi T."/>
        </authorList>
    </citation>
    <scope>NUCLEOTIDE SEQUENCE</scope>
    <source>
        <strain evidence="2">NBRC 15689</strain>
    </source>
</reference>
<dbReference type="InterPro" id="IPR011335">
    <property type="entry name" value="Restrct_endonuc-II-like"/>
</dbReference>
<dbReference type="InterPro" id="IPR051703">
    <property type="entry name" value="NF-kappa-B_Signaling_Reg"/>
</dbReference>
<sequence>MSEMVQGSAEWLAARIGRLTASRAADVVAKTLKGTPKAERERYLMELVAERLTGLTAPHYVSAEMLWGSEQEPAACFAYEFFTDLDTAKIGFVPHPTIAMFGASPDRLVGEEGLVEFKCPTTRTHLETVLSGVIPPDHFPQLDAQLACCPGCQWVDFVSYDPRLPDDMRLFVRRVLRSDRAEAIAKLEDEARIFLAEVDARIERIADACRPQQEAA</sequence>
<dbReference type="EMBL" id="BPQV01000003">
    <property type="protein sequence ID" value="GJE26267.1"/>
    <property type="molecule type" value="Genomic_DNA"/>
</dbReference>
<dbReference type="PANTHER" id="PTHR46609:SF6">
    <property type="entry name" value="EXONUCLEASE, PHAGE-TYPE_RECB, C-TERMINAL DOMAIN-CONTAINING PROTEIN-RELATED"/>
    <property type="match status" value="1"/>
</dbReference>
<keyword evidence="3" id="KW-1185">Reference proteome</keyword>
<dbReference type="Proteomes" id="UP001055156">
    <property type="component" value="Unassembled WGS sequence"/>
</dbReference>
<dbReference type="RefSeq" id="WP_238310236.1">
    <property type="nucleotide sequence ID" value="NZ_BPQV01000003.1"/>
</dbReference>
<gene>
    <name evidence="2" type="ORF">LKMONMHP_1116</name>
</gene>
<dbReference type="Pfam" id="PF09588">
    <property type="entry name" value="YqaJ"/>
    <property type="match status" value="1"/>
</dbReference>
<evidence type="ECO:0000313" key="2">
    <source>
        <dbReference type="EMBL" id="GJE26267.1"/>
    </source>
</evidence>
<proteinExistence type="predicted"/>
<name>A0ABQ4T6K0_METOR</name>
<evidence type="ECO:0000313" key="3">
    <source>
        <dbReference type="Proteomes" id="UP001055156"/>
    </source>
</evidence>
<protein>
    <recommendedName>
        <fullName evidence="1">YqaJ viral recombinase domain-containing protein</fullName>
    </recommendedName>
</protein>
<dbReference type="SUPFAM" id="SSF52980">
    <property type="entry name" value="Restriction endonuclease-like"/>
    <property type="match status" value="1"/>
</dbReference>
<evidence type="ECO:0000259" key="1">
    <source>
        <dbReference type="Pfam" id="PF09588"/>
    </source>
</evidence>
<reference evidence="2" key="1">
    <citation type="journal article" date="2021" name="Front. Microbiol.">
        <title>Comprehensive Comparative Genomics and Phenotyping of Methylobacterium Species.</title>
        <authorList>
            <person name="Alessa O."/>
            <person name="Ogura Y."/>
            <person name="Fujitani Y."/>
            <person name="Takami H."/>
            <person name="Hayashi T."/>
            <person name="Sahin N."/>
            <person name="Tani A."/>
        </authorList>
    </citation>
    <scope>NUCLEOTIDE SEQUENCE</scope>
    <source>
        <strain evidence="2">NBRC 15689</strain>
    </source>
</reference>
<dbReference type="InterPro" id="IPR011604">
    <property type="entry name" value="PDDEXK-like_dom_sf"/>
</dbReference>
<comment type="caution">
    <text evidence="2">The sequence shown here is derived from an EMBL/GenBank/DDBJ whole genome shotgun (WGS) entry which is preliminary data.</text>
</comment>
<feature type="domain" description="YqaJ viral recombinase" evidence="1">
    <location>
        <begin position="10"/>
        <end position="148"/>
    </location>
</feature>
<dbReference type="PANTHER" id="PTHR46609">
    <property type="entry name" value="EXONUCLEASE, PHAGE-TYPE/RECB, C-TERMINAL DOMAIN-CONTAINING PROTEIN"/>
    <property type="match status" value="1"/>
</dbReference>
<accession>A0ABQ4T6K0</accession>